<feature type="signal peptide" evidence="1">
    <location>
        <begin position="1"/>
        <end position="27"/>
    </location>
</feature>
<dbReference type="EMBL" id="BSTK01000005">
    <property type="protein sequence ID" value="GLY86386.1"/>
    <property type="molecule type" value="Genomic_DNA"/>
</dbReference>
<dbReference type="AlphaFoldDB" id="A0A9W6S363"/>
<accession>A0A9W6S363</accession>
<organism evidence="3 4">
    <name type="scientific">Actinoallomurus iriomotensis</name>
    <dbReference type="NCBI Taxonomy" id="478107"/>
    <lineage>
        <taxon>Bacteria</taxon>
        <taxon>Bacillati</taxon>
        <taxon>Actinomycetota</taxon>
        <taxon>Actinomycetes</taxon>
        <taxon>Streptosporangiales</taxon>
        <taxon>Thermomonosporaceae</taxon>
        <taxon>Actinoallomurus</taxon>
    </lineage>
</organism>
<comment type="caution">
    <text evidence="3">The sequence shown here is derived from an EMBL/GenBank/DDBJ whole genome shotgun (WGS) entry which is preliminary data.</text>
</comment>
<name>A0A9W6S363_9ACTN</name>
<keyword evidence="1" id="KW-0732">Signal</keyword>
<proteinExistence type="predicted"/>
<dbReference type="Proteomes" id="UP001165074">
    <property type="component" value="Unassembled WGS sequence"/>
</dbReference>
<feature type="domain" description="DUF4232" evidence="2">
    <location>
        <begin position="41"/>
        <end position="159"/>
    </location>
</feature>
<reference evidence="3" key="1">
    <citation type="submission" date="2023-03" db="EMBL/GenBank/DDBJ databases">
        <title>Actinoallomurus iriomotensis NBRC 103684.</title>
        <authorList>
            <person name="Ichikawa N."/>
            <person name="Sato H."/>
            <person name="Tonouchi N."/>
        </authorList>
    </citation>
    <scope>NUCLEOTIDE SEQUENCE</scope>
    <source>
        <strain evidence="3">NBRC 103684</strain>
    </source>
</reference>
<evidence type="ECO:0000313" key="4">
    <source>
        <dbReference type="Proteomes" id="UP001165074"/>
    </source>
</evidence>
<sequence>MKKSMTIAVAGFAGIVGIAAMAAPAQAAAVGAQSHACSFTADGLTVAFAHPYEIDGGLDQPLSVTAGGDGSCVLTGRAKISLLDENGKALPYRFRKGADGITTEVGPDQQAVFDLTFATGSGDHASPSKIRITLPNGGGSRVIDWSSSTPASKTITVGGFRPWLD</sequence>
<feature type="chain" id="PRO_5040980352" description="DUF4232 domain-containing protein" evidence="1">
    <location>
        <begin position="28"/>
        <end position="165"/>
    </location>
</feature>
<gene>
    <name evidence="3" type="ORF">Airi02_043150</name>
</gene>
<evidence type="ECO:0000259" key="2">
    <source>
        <dbReference type="Pfam" id="PF14016"/>
    </source>
</evidence>
<evidence type="ECO:0000256" key="1">
    <source>
        <dbReference type="SAM" id="SignalP"/>
    </source>
</evidence>
<keyword evidence="4" id="KW-1185">Reference proteome</keyword>
<dbReference type="Pfam" id="PF14016">
    <property type="entry name" value="DUF4232"/>
    <property type="match status" value="1"/>
</dbReference>
<protein>
    <recommendedName>
        <fullName evidence="2">DUF4232 domain-containing protein</fullName>
    </recommendedName>
</protein>
<dbReference type="InterPro" id="IPR025326">
    <property type="entry name" value="DUF4232"/>
</dbReference>
<evidence type="ECO:0000313" key="3">
    <source>
        <dbReference type="EMBL" id="GLY86386.1"/>
    </source>
</evidence>